<sequence>MSLIIPALLFLLLDMFLIIPALFILLLDMSLIMCFTSFCFIPDLCCFSLLFYSYFLKMLPMVFISPSLKGLNRRFQHRYGCDLFIMEKTMTFITQDSFHPVYMYQAIHRYLNHLYVGSW</sequence>
<proteinExistence type="predicted"/>
<dbReference type="EMBL" id="HBUF01169246">
    <property type="protein sequence ID" value="CAG6651840.1"/>
    <property type="molecule type" value="Transcribed_RNA"/>
</dbReference>
<evidence type="ECO:0000256" key="1">
    <source>
        <dbReference type="SAM" id="Phobius"/>
    </source>
</evidence>
<keyword evidence="1" id="KW-0812">Transmembrane</keyword>
<keyword evidence="1" id="KW-1133">Transmembrane helix</keyword>
<feature type="transmembrane region" description="Helical" evidence="1">
    <location>
        <begin position="32"/>
        <end position="55"/>
    </location>
</feature>
<protein>
    <submittedName>
        <fullName evidence="2">Uncharacterized protein</fullName>
    </submittedName>
</protein>
<feature type="transmembrane region" description="Helical" evidence="1">
    <location>
        <begin position="7"/>
        <end position="26"/>
    </location>
</feature>
<reference evidence="2" key="1">
    <citation type="submission" date="2021-05" db="EMBL/GenBank/DDBJ databases">
        <authorList>
            <person name="Alioto T."/>
            <person name="Alioto T."/>
            <person name="Gomez Garrido J."/>
        </authorList>
    </citation>
    <scope>NUCLEOTIDE SEQUENCE</scope>
</reference>
<dbReference type="AlphaFoldDB" id="A0A8D8RLA4"/>
<evidence type="ECO:0000313" key="2">
    <source>
        <dbReference type="EMBL" id="CAG6651840.1"/>
    </source>
</evidence>
<keyword evidence="1" id="KW-0472">Membrane</keyword>
<name>A0A8D8RLA4_9HEMI</name>
<accession>A0A8D8RLA4</accession>
<organism evidence="2">
    <name type="scientific">Cacopsylla melanoneura</name>
    <dbReference type="NCBI Taxonomy" id="428564"/>
    <lineage>
        <taxon>Eukaryota</taxon>
        <taxon>Metazoa</taxon>
        <taxon>Ecdysozoa</taxon>
        <taxon>Arthropoda</taxon>
        <taxon>Hexapoda</taxon>
        <taxon>Insecta</taxon>
        <taxon>Pterygota</taxon>
        <taxon>Neoptera</taxon>
        <taxon>Paraneoptera</taxon>
        <taxon>Hemiptera</taxon>
        <taxon>Sternorrhyncha</taxon>
        <taxon>Psylloidea</taxon>
        <taxon>Psyllidae</taxon>
        <taxon>Psyllinae</taxon>
        <taxon>Cacopsylla</taxon>
    </lineage>
</organism>